<organism evidence="3 4">
    <name type="scientific">Tritrichomonas musculus</name>
    <dbReference type="NCBI Taxonomy" id="1915356"/>
    <lineage>
        <taxon>Eukaryota</taxon>
        <taxon>Metamonada</taxon>
        <taxon>Parabasalia</taxon>
        <taxon>Tritrichomonadida</taxon>
        <taxon>Tritrichomonadidae</taxon>
        <taxon>Tritrichomonas</taxon>
    </lineage>
</organism>
<dbReference type="Proteomes" id="UP001470230">
    <property type="component" value="Unassembled WGS sequence"/>
</dbReference>
<keyword evidence="4" id="KW-1185">Reference proteome</keyword>
<dbReference type="InterPro" id="IPR038898">
    <property type="entry name" value="BROX"/>
</dbReference>
<name>A0ABR2K7U0_9EUKA</name>
<comment type="similarity">
    <text evidence="1">Belongs to the BROX family.</text>
</comment>
<evidence type="ECO:0000259" key="2">
    <source>
        <dbReference type="Pfam" id="PF03097"/>
    </source>
</evidence>
<sequence length="366" mass="41079">MSSSSRPKTLPVVPLFTLGHACPKETNLLEVFTGWPSNKIQLLHQAQELRNAIKDNILKETISVPEKLNMVNQYLPYALAIEKIKNENPGIKHNSKAKIRWKQSPIVVSKYIDRVFYGDTFFNEVLHVIWLRAVLLLNNAFLLSQSGTVEEAVSCLRECSGIFLYLANDRLRISTEPVAVEFQAPVFNSFSSLAIGQAYGLIAAKGENDGINASALGKLCYTISTTFSSSFDSIQVCKPPNAVHEQYKNWVNGIKHFFMALAAINMGYSQFDKQEIGQALGLLRLGIHYLDEIVTYDKHNIRLNDASKALADSLRPIDKKWTSENFSFQSKYVLSFKDAEMFITTNCLAMPNLPQPTPFQLPDPIP</sequence>
<accession>A0ABR2K7U0</accession>
<dbReference type="PANTHER" id="PTHR23032:SF13">
    <property type="entry name" value="BRO1 DOMAIN-CONTAINING PROTEIN BROX"/>
    <property type="match status" value="1"/>
</dbReference>
<dbReference type="Gene3D" id="1.25.40.280">
    <property type="entry name" value="alix/aip1 like domains"/>
    <property type="match status" value="1"/>
</dbReference>
<dbReference type="Pfam" id="PF03097">
    <property type="entry name" value="BRO1"/>
    <property type="match status" value="1"/>
</dbReference>
<dbReference type="PANTHER" id="PTHR23032">
    <property type="entry name" value="BRO1 DOMAIN-CONTAINING PROTEIN BROX"/>
    <property type="match status" value="1"/>
</dbReference>
<comment type="caution">
    <text evidence="3">The sequence shown here is derived from an EMBL/GenBank/DDBJ whole genome shotgun (WGS) entry which is preliminary data.</text>
</comment>
<feature type="domain" description="BRO1" evidence="2">
    <location>
        <begin position="43"/>
        <end position="312"/>
    </location>
</feature>
<protein>
    <recommendedName>
        <fullName evidence="2">BRO1 domain-containing protein</fullName>
    </recommendedName>
</protein>
<dbReference type="InterPro" id="IPR004328">
    <property type="entry name" value="BRO1_dom"/>
</dbReference>
<proteinExistence type="inferred from homology"/>
<reference evidence="3 4" key="1">
    <citation type="submission" date="2024-04" db="EMBL/GenBank/DDBJ databases">
        <title>Tritrichomonas musculus Genome.</title>
        <authorList>
            <person name="Alves-Ferreira E."/>
            <person name="Grigg M."/>
            <person name="Lorenzi H."/>
            <person name="Galac M."/>
        </authorList>
    </citation>
    <scope>NUCLEOTIDE SEQUENCE [LARGE SCALE GENOMIC DNA]</scope>
    <source>
        <strain evidence="3 4">EAF2021</strain>
    </source>
</reference>
<gene>
    <name evidence="3" type="ORF">M9Y10_038193</name>
</gene>
<evidence type="ECO:0000313" key="4">
    <source>
        <dbReference type="Proteomes" id="UP001470230"/>
    </source>
</evidence>
<dbReference type="InterPro" id="IPR038499">
    <property type="entry name" value="BRO1_sf"/>
</dbReference>
<evidence type="ECO:0000256" key="1">
    <source>
        <dbReference type="ARBA" id="ARBA00008901"/>
    </source>
</evidence>
<dbReference type="EMBL" id="JAPFFF010000006">
    <property type="protein sequence ID" value="KAK8887155.1"/>
    <property type="molecule type" value="Genomic_DNA"/>
</dbReference>
<evidence type="ECO:0000313" key="3">
    <source>
        <dbReference type="EMBL" id="KAK8887155.1"/>
    </source>
</evidence>